<dbReference type="InterPro" id="IPR000192">
    <property type="entry name" value="Aminotrans_V_dom"/>
</dbReference>
<sequence>KGITTIVDAMSSFGGVPIDVEKSEIDYLISSSNKCIQGVPGFGLVIARKAVIDETAGNARSLALDLYDQYKCFEDNDGKWRFTSPTHVVYAFLQALRELDAEGGVSGRNARYTQNEKMLRAGMIEIGYQPVIDEAVQSPIITSFKYPTADFDFRSLYEYLKQNGFIIYPGKVSNIDSFRIGNIGEVYSGDIEELLTLIKKHDVVKV</sequence>
<dbReference type="InterPro" id="IPR015424">
    <property type="entry name" value="PyrdxlP-dep_Trfase"/>
</dbReference>
<dbReference type="NCBIfam" id="NF010006">
    <property type="entry name" value="PRK13479.1"/>
    <property type="match status" value="1"/>
</dbReference>
<name>A0A844EKS3_9LACO</name>
<feature type="domain" description="Aminotransferase class V" evidence="5">
    <location>
        <begin position="2"/>
        <end position="170"/>
    </location>
</feature>
<dbReference type="InterPro" id="IPR015422">
    <property type="entry name" value="PyrdxlP-dep_Trfase_small"/>
</dbReference>
<gene>
    <name evidence="6" type="ORF">GKC44_04835</name>
</gene>
<dbReference type="AlphaFoldDB" id="A0A844EKS3"/>
<evidence type="ECO:0000259" key="5">
    <source>
        <dbReference type="Pfam" id="PF00266"/>
    </source>
</evidence>
<keyword evidence="4" id="KW-0663">Pyridoxal phosphate</keyword>
<keyword evidence="3 6" id="KW-0808">Transferase</keyword>
<dbReference type="EC" id="2.6.1.37" evidence="6"/>
<dbReference type="EMBL" id="WKKY01000100">
    <property type="protein sequence ID" value="MSE20590.1"/>
    <property type="molecule type" value="Genomic_DNA"/>
</dbReference>
<dbReference type="Gene3D" id="3.90.1150.10">
    <property type="entry name" value="Aspartate Aminotransferase, domain 1"/>
    <property type="match status" value="1"/>
</dbReference>
<evidence type="ECO:0000313" key="6">
    <source>
        <dbReference type="EMBL" id="MSE20590.1"/>
    </source>
</evidence>
<evidence type="ECO:0000256" key="2">
    <source>
        <dbReference type="ARBA" id="ARBA00022576"/>
    </source>
</evidence>
<dbReference type="GO" id="GO:0047304">
    <property type="term" value="F:2-aminoethylphosphonate-pyruvate transaminase activity"/>
    <property type="evidence" value="ECO:0007669"/>
    <property type="project" value="UniProtKB-EC"/>
</dbReference>
<dbReference type="InterPro" id="IPR015421">
    <property type="entry name" value="PyrdxlP-dep_Trfase_major"/>
</dbReference>
<proteinExistence type="predicted"/>
<protein>
    <submittedName>
        <fullName evidence="6">2-aminoethylphosphonate--pyruvate transaminase</fullName>
        <ecNumber evidence="6">2.6.1.37</ecNumber>
    </submittedName>
</protein>
<dbReference type="PANTHER" id="PTHR42778">
    <property type="entry name" value="2-AMINOETHYLPHOSPHONATE--PYRUVATE TRANSAMINASE"/>
    <property type="match status" value="1"/>
</dbReference>
<reference evidence="6 7" key="1">
    <citation type="submission" date="2019-11" db="EMBL/GenBank/DDBJ databases">
        <title>Draft Genome Sequence of Plant Growth-Promoting Rhizosphere-Associated Bacteria.</title>
        <authorList>
            <person name="Vasilyev I.Y."/>
            <person name="Radchenko V."/>
            <person name="Ilnitskaya E.V."/>
        </authorList>
    </citation>
    <scope>NUCLEOTIDE SEQUENCE [LARGE SCALE GENOMIC DNA]</scope>
    <source>
        <strain evidence="6 7">VRA_07sq_f</strain>
    </source>
</reference>
<keyword evidence="6" id="KW-0670">Pyruvate</keyword>
<evidence type="ECO:0000256" key="1">
    <source>
        <dbReference type="ARBA" id="ARBA00001933"/>
    </source>
</evidence>
<dbReference type="Proteomes" id="UP000491237">
    <property type="component" value="Unassembled WGS sequence"/>
</dbReference>
<evidence type="ECO:0000256" key="4">
    <source>
        <dbReference type="ARBA" id="ARBA00022898"/>
    </source>
</evidence>
<dbReference type="PANTHER" id="PTHR42778:SF1">
    <property type="entry name" value="2-AMINOETHYLPHOSPHONATE--PYRUVATE TRANSAMINASE"/>
    <property type="match status" value="1"/>
</dbReference>
<dbReference type="Pfam" id="PF00266">
    <property type="entry name" value="Aminotran_5"/>
    <property type="match status" value="1"/>
</dbReference>
<dbReference type="SUPFAM" id="SSF53383">
    <property type="entry name" value="PLP-dependent transferases"/>
    <property type="match status" value="1"/>
</dbReference>
<accession>A0A844EKS3</accession>
<organism evidence="6 7">
    <name type="scientific">Lentilactobacillus parabuchneri</name>
    <dbReference type="NCBI Taxonomy" id="152331"/>
    <lineage>
        <taxon>Bacteria</taxon>
        <taxon>Bacillati</taxon>
        <taxon>Bacillota</taxon>
        <taxon>Bacilli</taxon>
        <taxon>Lactobacillales</taxon>
        <taxon>Lactobacillaceae</taxon>
        <taxon>Lentilactobacillus</taxon>
    </lineage>
</organism>
<evidence type="ECO:0000256" key="3">
    <source>
        <dbReference type="ARBA" id="ARBA00022679"/>
    </source>
</evidence>
<keyword evidence="2 6" id="KW-0032">Aminotransferase</keyword>
<evidence type="ECO:0000313" key="7">
    <source>
        <dbReference type="Proteomes" id="UP000491237"/>
    </source>
</evidence>
<comment type="caution">
    <text evidence="6">The sequence shown here is derived from an EMBL/GenBank/DDBJ whole genome shotgun (WGS) entry which is preliminary data.</text>
</comment>
<dbReference type="Gene3D" id="3.40.640.10">
    <property type="entry name" value="Type I PLP-dependent aspartate aminotransferase-like (Major domain)"/>
    <property type="match status" value="1"/>
</dbReference>
<comment type="cofactor">
    <cofactor evidence="1">
        <name>pyridoxal 5'-phosphate</name>
        <dbReference type="ChEBI" id="CHEBI:597326"/>
    </cofactor>
</comment>
<feature type="non-terminal residue" evidence="6">
    <location>
        <position position="1"/>
    </location>
</feature>